<evidence type="ECO:0000313" key="1">
    <source>
        <dbReference type="EMBL" id="ACF42379.1"/>
    </source>
</evidence>
<dbReference type="InterPro" id="IPR035069">
    <property type="entry name" value="TTHA1013/TTHA0281-like"/>
</dbReference>
<organism evidence="1 2">
    <name type="scientific">Pelodictyon phaeoclathratiforme (strain DSM 5477 / BU-1)</name>
    <dbReference type="NCBI Taxonomy" id="324925"/>
    <lineage>
        <taxon>Bacteria</taxon>
        <taxon>Pseudomonadati</taxon>
        <taxon>Chlorobiota</taxon>
        <taxon>Chlorobiia</taxon>
        <taxon>Chlorobiales</taxon>
        <taxon>Chlorobiaceae</taxon>
        <taxon>Chlorobium/Pelodictyon group</taxon>
        <taxon>Pelodictyon</taxon>
    </lineage>
</organism>
<dbReference type="RefSeq" id="WP_012506877.1">
    <property type="nucleotide sequence ID" value="NC_011060.1"/>
</dbReference>
<gene>
    <name evidence="1" type="ordered locus">Ppha_0020</name>
</gene>
<accession>B4SAL0</accession>
<proteinExistence type="predicted"/>
<dbReference type="Pfam" id="PF05534">
    <property type="entry name" value="HicB"/>
    <property type="match status" value="1"/>
</dbReference>
<dbReference type="SUPFAM" id="SSF143100">
    <property type="entry name" value="TTHA1013/TTHA0281-like"/>
    <property type="match status" value="1"/>
</dbReference>
<sequence>MLNYKGYTGHIEFDDEAGLFHGEVVDTKDVVTFQGRSVDEIVQAFRDSVDDYLEFCAERGEKPDKPFSGKFVLRMNPELHHAIHLKAIKAGKSLNKWVNDTLQSA</sequence>
<dbReference type="STRING" id="324925.Ppha_0020"/>
<reference evidence="1 2" key="1">
    <citation type="submission" date="2008-06" db="EMBL/GenBank/DDBJ databases">
        <title>Complete sequence of Pelodictyon phaeoclathratiforme BU-1.</title>
        <authorList>
            <consortium name="US DOE Joint Genome Institute"/>
            <person name="Lucas S."/>
            <person name="Copeland A."/>
            <person name="Lapidus A."/>
            <person name="Glavina del Rio T."/>
            <person name="Dalin E."/>
            <person name="Tice H."/>
            <person name="Bruce D."/>
            <person name="Goodwin L."/>
            <person name="Pitluck S."/>
            <person name="Schmutz J."/>
            <person name="Larimer F."/>
            <person name="Land M."/>
            <person name="Hauser L."/>
            <person name="Kyrpides N."/>
            <person name="Mikhailova N."/>
            <person name="Liu Z."/>
            <person name="Li T."/>
            <person name="Zhao F."/>
            <person name="Overmann J."/>
            <person name="Bryant D.A."/>
            <person name="Richardson P."/>
        </authorList>
    </citation>
    <scope>NUCLEOTIDE SEQUENCE [LARGE SCALE GENOMIC DNA]</scope>
    <source>
        <strain evidence="2">DSM 5477 / BU-1</strain>
    </source>
</reference>
<dbReference type="SUPFAM" id="SSF47598">
    <property type="entry name" value="Ribbon-helix-helix"/>
    <property type="match status" value="1"/>
</dbReference>
<dbReference type="HOGENOM" id="CLU_134927_1_1_10"/>
<dbReference type="KEGG" id="pph:Ppha_0020"/>
<dbReference type="Proteomes" id="UP000002724">
    <property type="component" value="Chromosome"/>
</dbReference>
<evidence type="ECO:0000313" key="2">
    <source>
        <dbReference type="Proteomes" id="UP000002724"/>
    </source>
</evidence>
<dbReference type="GO" id="GO:0006355">
    <property type="term" value="P:regulation of DNA-templated transcription"/>
    <property type="evidence" value="ECO:0007669"/>
    <property type="project" value="InterPro"/>
</dbReference>
<dbReference type="InterPro" id="IPR010985">
    <property type="entry name" value="Ribbon_hlx_hlx"/>
</dbReference>
<protein>
    <submittedName>
        <fullName evidence="1">HicB family protein</fullName>
    </submittedName>
</protein>
<dbReference type="AlphaFoldDB" id="B4SAL0"/>
<dbReference type="InterPro" id="IPR008651">
    <property type="entry name" value="Uncharacterised_HicB"/>
</dbReference>
<dbReference type="eggNOG" id="COG4226">
    <property type="taxonomic scope" value="Bacteria"/>
</dbReference>
<name>B4SAL0_PELPB</name>
<dbReference type="EMBL" id="CP001110">
    <property type="protein sequence ID" value="ACF42379.1"/>
    <property type="molecule type" value="Genomic_DNA"/>
</dbReference>
<keyword evidence="2" id="KW-1185">Reference proteome</keyword>